<feature type="compositionally biased region" description="Polar residues" evidence="2">
    <location>
        <begin position="631"/>
        <end position="641"/>
    </location>
</feature>
<feature type="region of interest" description="Disordered" evidence="2">
    <location>
        <begin position="369"/>
        <end position="505"/>
    </location>
</feature>
<feature type="coiled-coil region" evidence="1">
    <location>
        <begin position="59"/>
        <end position="123"/>
    </location>
</feature>
<gene>
    <name evidence="3" type="ORF">NE237_003378</name>
</gene>
<reference evidence="3" key="1">
    <citation type="journal article" date="2023" name="Plant J.">
        <title>The genome of the king protea, Protea cynaroides.</title>
        <authorList>
            <person name="Chang J."/>
            <person name="Duong T.A."/>
            <person name="Schoeman C."/>
            <person name="Ma X."/>
            <person name="Roodt D."/>
            <person name="Barker N."/>
            <person name="Li Z."/>
            <person name="Van de Peer Y."/>
            <person name="Mizrachi E."/>
        </authorList>
    </citation>
    <scope>NUCLEOTIDE SEQUENCE</scope>
    <source>
        <tissue evidence="3">Young leaves</tissue>
    </source>
</reference>
<dbReference type="Proteomes" id="UP001141806">
    <property type="component" value="Unassembled WGS sequence"/>
</dbReference>
<sequence>MTKDYVSLAMDWDLWGPPYNQDSPERSFDRRQHEWKSDFYFGYGTDVIEEDALNEKSCVEVLRKLISKANIEIEGLEEDLVILQTQLEWADQNKLKEWFEICCKDLEEKTFFLEILIQNLKNENLQNECDNDFQSTMHGEPPRRISELVKALLGTHCQSKTEQPEDVAGKDAFRHGTGQSSDKESLSNFESESSITDEIIERSITHADISLNSSVIVKDFSSDAFSPAIDQFDNEKSSNSLSLINITTEEVKESNVPCTNISLNSSMKPDGKLMNHPVTVTAQEAGIFGTDNVIAESSSNLQGHVAKDISMSAAMAVQDPRIPAIDSTVNGNSHLKLQGQITKNEKQFNPVDGHEPRVPPIADVISNLSCNSRGREGQKPGSMSRNNNVNNQKRTKRTVQVTPCGVQEPSVASNNNETSLRPPSKLEVKGRKSTKPSDIAKVKEASDTPTEFLKSEGVTIEGTSKEDLQLSNSSGAQEPGVVNNSSPYDLFPPSKPQVKRKKSTKHLDIAKVKEPSETLQGDTVECPSKEILPISCAVQGPGVVGDYSHDHLCPSLEPQVKKSTQPSDIAMTKEPSAIPTEFWTLQGGTIESPSKEDIHLSNSCKAQEAGVVGDNRNDNLNPLSKSRAKRSNNTNLPSRGSNEPIVALEYSTLQGDMIKMKSEKGLEFCKSSVGVESCVASDHIHSDLFLQSKPIAKKRKSVSESLDKVTGPLPTNREDMMKLTLPVLRAYAKLQGLKSLYSKKKPDIVNLLLEGQTG</sequence>
<protein>
    <recommendedName>
        <fullName evidence="5">Rho termination factor N-terminal domain-containing protein</fullName>
    </recommendedName>
</protein>
<evidence type="ECO:0000256" key="2">
    <source>
        <dbReference type="SAM" id="MobiDB-lite"/>
    </source>
</evidence>
<feature type="region of interest" description="Disordered" evidence="2">
    <location>
        <begin position="609"/>
        <end position="642"/>
    </location>
</feature>
<evidence type="ECO:0000313" key="3">
    <source>
        <dbReference type="EMBL" id="KAJ4970279.1"/>
    </source>
</evidence>
<keyword evidence="1" id="KW-0175">Coiled coil</keyword>
<organism evidence="3 4">
    <name type="scientific">Protea cynaroides</name>
    <dbReference type="NCBI Taxonomy" id="273540"/>
    <lineage>
        <taxon>Eukaryota</taxon>
        <taxon>Viridiplantae</taxon>
        <taxon>Streptophyta</taxon>
        <taxon>Embryophyta</taxon>
        <taxon>Tracheophyta</taxon>
        <taxon>Spermatophyta</taxon>
        <taxon>Magnoliopsida</taxon>
        <taxon>Proteales</taxon>
        <taxon>Proteaceae</taxon>
        <taxon>Protea</taxon>
    </lineage>
</organism>
<evidence type="ECO:0008006" key="5">
    <source>
        <dbReference type="Google" id="ProtNLM"/>
    </source>
</evidence>
<keyword evidence="4" id="KW-1185">Reference proteome</keyword>
<name>A0A9Q0KGX4_9MAGN</name>
<accession>A0A9Q0KGX4</accession>
<dbReference type="OrthoDB" id="1065581at2759"/>
<feature type="compositionally biased region" description="Polar residues" evidence="2">
    <location>
        <begin position="469"/>
        <end position="487"/>
    </location>
</feature>
<evidence type="ECO:0000256" key="1">
    <source>
        <dbReference type="SAM" id="Coils"/>
    </source>
</evidence>
<dbReference type="EMBL" id="JAMYWD010000005">
    <property type="protein sequence ID" value="KAJ4970279.1"/>
    <property type="molecule type" value="Genomic_DNA"/>
</dbReference>
<evidence type="ECO:0000313" key="4">
    <source>
        <dbReference type="Proteomes" id="UP001141806"/>
    </source>
</evidence>
<feature type="compositionally biased region" description="Polar residues" evidence="2">
    <location>
        <begin position="381"/>
        <end position="392"/>
    </location>
</feature>
<feature type="compositionally biased region" description="Polar residues" evidence="2">
    <location>
        <begin position="410"/>
        <end position="421"/>
    </location>
</feature>
<proteinExistence type="predicted"/>
<dbReference type="AlphaFoldDB" id="A0A9Q0KGX4"/>
<feature type="region of interest" description="Disordered" evidence="2">
    <location>
        <begin position="158"/>
        <end position="191"/>
    </location>
</feature>
<comment type="caution">
    <text evidence="3">The sequence shown here is derived from an EMBL/GenBank/DDBJ whole genome shotgun (WGS) entry which is preliminary data.</text>
</comment>